<evidence type="ECO:0000313" key="6">
    <source>
        <dbReference type="Proteomes" id="UP000483820"/>
    </source>
</evidence>
<evidence type="ECO:0000256" key="1">
    <source>
        <dbReference type="PROSITE-ProRule" id="PRU00266"/>
    </source>
</evidence>
<feature type="compositionally biased region" description="Low complexity" evidence="2">
    <location>
        <begin position="83"/>
        <end position="96"/>
    </location>
</feature>
<reference evidence="5 6" key="1">
    <citation type="submission" date="2019-12" db="EMBL/GenBank/DDBJ databases">
        <title>Chromosome-level assembly of the Caenorhabditis remanei genome.</title>
        <authorList>
            <person name="Teterina A.A."/>
            <person name="Willis J.H."/>
            <person name="Phillips P.C."/>
        </authorList>
    </citation>
    <scope>NUCLEOTIDE SEQUENCE [LARGE SCALE GENOMIC DNA]</scope>
    <source>
        <strain evidence="5 6">PX506</strain>
        <tissue evidence="5">Whole organism</tissue>
    </source>
</reference>
<dbReference type="GO" id="GO:0005730">
    <property type="term" value="C:nucleolus"/>
    <property type="evidence" value="ECO:0007669"/>
    <property type="project" value="TreeGrafter"/>
</dbReference>
<sequence>MDPHLNYNFNYGDSYGSGADPTNDPTNHYGWASQWSQPASAASQATSGQYPQYVSPQQQQQQQAQQQAQQTYAALNPLSTFMQQQQKPQFQQQKKYGQGGNGNAPKPVGAHRNTPHFGAFNSGSVGGGRGGPAAGSGSFLSQEWVQPMSSQNMMGVNPVLRTFPSKGGSFNQNNKPNWRQNKQQQKNSLGPKKFDTTGKTPAMVLHEVFKSVSEEFTEVENAVPKRYRCTLTVDGRQFQMESANKKAAKQKCAEIVVRELRPDLHVTPFEEGVTAKAVPVKPQNAGGAAGPVASGGNGTPNKRNADEMMNQPAQKKGSGNSAAAKKPKLSPVESALSLLDFLQKMIGESKETYTPVFEYSFEPPRSQEEEEPKAPEVKHEPMETEVVKAEPTEEVTENQPAVEAEQSDANQPATEKKPVAEKKVRKPDVQQKVTLKFVEQGKEYTKTGVNRAVVKDMVIREALQDLFGVSHKDITTVARRHATNRLGSDMNILQCLYTICSVLNCTVTVECEPAEDRPIGDGRMYFMGKCSIVDHSEGGQTFQTKSDSVQSKPLAKEHAASEMLRNYFEIDPNTCCKSENVNAQGPCAVLHAMLNKQTKQRTKIAYEFKENVPQVAGSSAQDFYCDCVIDENDRYTGSGRSKKIAKNAAAMMALKKKFNIDFDPNACYPLALSNRAIAESKVSPFCKTIAEFFKREYHKMCNEYSITPSTQTACFIIYNHLEAKRLLAIGSSPKFVVEPDTLNGANGTSILHLDPIVLARRALCRNFLYELAAMTEGSESAIFERREDGRFAMRSNMKLALYCNYSPNCFHSTDDAAVKSLAILTPMSLAASPPELLSLDEIRATKTLRIQCTADKIFKWNTLGVQGALLSNIMEPVFITDIFFGSSYSTNDESLKFALYNRLGPQENDRDIAVESIPVDIRCQQSVAHVWARGFMDIEALDMNTGRTQKGSPSKVCKAAIFEAYRQLPIPDKSIVDYSKAKEHASSYQYEKKVLYQKLESAGWGKWQTKPTELADQFTLAADEF</sequence>
<dbReference type="SUPFAM" id="SSF54768">
    <property type="entry name" value="dsRNA-binding domain-like"/>
    <property type="match status" value="2"/>
</dbReference>
<dbReference type="SMART" id="SM00552">
    <property type="entry name" value="ADEAMc"/>
    <property type="match status" value="1"/>
</dbReference>
<feature type="compositionally biased region" description="Basic and acidic residues" evidence="2">
    <location>
        <begin position="372"/>
        <end position="391"/>
    </location>
</feature>
<feature type="region of interest" description="Disordered" evidence="2">
    <location>
        <begin position="360"/>
        <end position="425"/>
    </location>
</feature>
<dbReference type="GO" id="GO:0008251">
    <property type="term" value="F:tRNA-specific adenosine deaminase activity"/>
    <property type="evidence" value="ECO:0007669"/>
    <property type="project" value="TreeGrafter"/>
</dbReference>
<dbReference type="GO" id="GO:0003726">
    <property type="term" value="F:double-stranded RNA adenosine deaminase activity"/>
    <property type="evidence" value="ECO:0007669"/>
    <property type="project" value="TreeGrafter"/>
</dbReference>
<dbReference type="PROSITE" id="PS50137">
    <property type="entry name" value="DS_RBD"/>
    <property type="match status" value="2"/>
</dbReference>
<dbReference type="Pfam" id="PF02137">
    <property type="entry name" value="A_deamin"/>
    <property type="match status" value="1"/>
</dbReference>
<dbReference type="SMART" id="SM00358">
    <property type="entry name" value="DSRM"/>
    <property type="match status" value="2"/>
</dbReference>
<dbReference type="InterPro" id="IPR002466">
    <property type="entry name" value="A_deamin"/>
</dbReference>
<protein>
    <submittedName>
        <fullName evidence="5">Uncharacterized protein</fullName>
    </submittedName>
</protein>
<feature type="region of interest" description="Disordered" evidence="2">
    <location>
        <begin position="1"/>
        <end position="70"/>
    </location>
</feature>
<dbReference type="PANTHER" id="PTHR10910:SF144">
    <property type="entry name" value="A TO I EDITASE DOMAIN-CONTAINING PROTEIN-RELATED"/>
    <property type="match status" value="1"/>
</dbReference>
<dbReference type="InterPro" id="IPR014720">
    <property type="entry name" value="dsRBD_dom"/>
</dbReference>
<dbReference type="Pfam" id="PF00035">
    <property type="entry name" value="dsrm"/>
    <property type="match status" value="2"/>
</dbReference>
<evidence type="ECO:0000259" key="4">
    <source>
        <dbReference type="PROSITE" id="PS50141"/>
    </source>
</evidence>
<evidence type="ECO:0000259" key="3">
    <source>
        <dbReference type="PROSITE" id="PS50137"/>
    </source>
</evidence>
<dbReference type="EMBL" id="WUAV01000001">
    <property type="protein sequence ID" value="KAF1768201.1"/>
    <property type="molecule type" value="Genomic_DNA"/>
</dbReference>
<feature type="region of interest" description="Disordered" evidence="2">
    <location>
        <begin position="82"/>
        <end position="139"/>
    </location>
</feature>
<feature type="compositionally biased region" description="Low complexity" evidence="2">
    <location>
        <begin position="32"/>
        <end position="49"/>
    </location>
</feature>
<dbReference type="GO" id="GO:0005737">
    <property type="term" value="C:cytoplasm"/>
    <property type="evidence" value="ECO:0007669"/>
    <property type="project" value="TreeGrafter"/>
</dbReference>
<dbReference type="GO" id="GO:0006396">
    <property type="term" value="P:RNA processing"/>
    <property type="evidence" value="ECO:0007669"/>
    <property type="project" value="InterPro"/>
</dbReference>
<feature type="domain" description="A to I editase" evidence="4">
    <location>
        <begin position="728"/>
        <end position="1013"/>
    </location>
</feature>
<feature type="region of interest" description="Disordered" evidence="2">
    <location>
        <begin position="280"/>
        <end position="306"/>
    </location>
</feature>
<feature type="region of interest" description="Disordered" evidence="2">
    <location>
        <begin position="158"/>
        <end position="199"/>
    </location>
</feature>
<comment type="caution">
    <text evidence="5">The sequence shown here is derived from an EMBL/GenBank/DDBJ whole genome shotgun (WGS) entry which is preliminary data.</text>
</comment>
<dbReference type="GeneID" id="9815347"/>
<dbReference type="CDD" id="cd00048">
    <property type="entry name" value="DSRM_SF"/>
    <property type="match status" value="1"/>
</dbReference>
<proteinExistence type="predicted"/>
<name>A0A6A5HM32_CAERE</name>
<gene>
    <name evidence="5" type="ORF">GCK72_000013</name>
</gene>
<dbReference type="PANTHER" id="PTHR10910">
    <property type="entry name" value="EUKARYOTE SPECIFIC DSRNA BINDING PROTEIN"/>
    <property type="match status" value="1"/>
</dbReference>
<accession>A0A6A5HM32</accession>
<dbReference type="PROSITE" id="PS50141">
    <property type="entry name" value="A_DEAMIN_EDITASE"/>
    <property type="match status" value="1"/>
</dbReference>
<dbReference type="Proteomes" id="UP000483820">
    <property type="component" value="Chromosome I"/>
</dbReference>
<dbReference type="KEGG" id="crq:GCK72_000013"/>
<feature type="domain" description="DRBM" evidence="3">
    <location>
        <begin position="200"/>
        <end position="262"/>
    </location>
</feature>
<feature type="compositionally biased region" description="Low complexity" evidence="2">
    <location>
        <begin position="57"/>
        <end position="70"/>
    </location>
</feature>
<dbReference type="CTD" id="9815347"/>
<feature type="compositionally biased region" description="Gly residues" evidence="2">
    <location>
        <begin position="124"/>
        <end position="134"/>
    </location>
</feature>
<feature type="compositionally biased region" description="Basic and acidic residues" evidence="2">
    <location>
        <begin position="414"/>
        <end position="425"/>
    </location>
</feature>
<dbReference type="Gene3D" id="3.30.160.20">
    <property type="match status" value="2"/>
</dbReference>
<dbReference type="RefSeq" id="XP_003100678.2">
    <property type="nucleotide sequence ID" value="XM_003100630.2"/>
</dbReference>
<feature type="compositionally biased region" description="Gly residues" evidence="2">
    <location>
        <begin position="287"/>
        <end position="298"/>
    </location>
</feature>
<dbReference type="GO" id="GO:0003725">
    <property type="term" value="F:double-stranded RNA binding"/>
    <property type="evidence" value="ECO:0007669"/>
    <property type="project" value="TreeGrafter"/>
</dbReference>
<keyword evidence="1" id="KW-0694">RNA-binding</keyword>
<organism evidence="5 6">
    <name type="scientific">Caenorhabditis remanei</name>
    <name type="common">Caenorhabditis vulgaris</name>
    <dbReference type="NCBI Taxonomy" id="31234"/>
    <lineage>
        <taxon>Eukaryota</taxon>
        <taxon>Metazoa</taxon>
        <taxon>Ecdysozoa</taxon>
        <taxon>Nematoda</taxon>
        <taxon>Chromadorea</taxon>
        <taxon>Rhabditida</taxon>
        <taxon>Rhabditina</taxon>
        <taxon>Rhabditomorpha</taxon>
        <taxon>Rhabditoidea</taxon>
        <taxon>Rhabditidae</taxon>
        <taxon>Peloderinae</taxon>
        <taxon>Caenorhabditis</taxon>
    </lineage>
</organism>
<evidence type="ECO:0000256" key="2">
    <source>
        <dbReference type="SAM" id="MobiDB-lite"/>
    </source>
</evidence>
<evidence type="ECO:0000313" key="5">
    <source>
        <dbReference type="EMBL" id="KAF1768201.1"/>
    </source>
</evidence>
<dbReference type="AlphaFoldDB" id="A0A6A5HM32"/>
<feature type="domain" description="DRBM" evidence="3">
    <location>
        <begin position="585"/>
        <end position="659"/>
    </location>
</feature>
<feature type="compositionally biased region" description="Polar residues" evidence="2">
    <location>
        <begin position="168"/>
        <end position="188"/>
    </location>
</feature>
<dbReference type="GO" id="GO:0006382">
    <property type="term" value="P:adenosine to inosine editing"/>
    <property type="evidence" value="ECO:0007669"/>
    <property type="project" value="TreeGrafter"/>
</dbReference>